<dbReference type="Gene3D" id="3.20.20.30">
    <property type="entry name" value="Luciferase-like domain"/>
    <property type="match status" value="1"/>
</dbReference>
<keyword evidence="1" id="KW-0560">Oxidoreductase</keyword>
<dbReference type="PANTHER" id="PTHR43244:SF1">
    <property type="entry name" value="5,10-METHYLENETETRAHYDROMETHANOPTERIN REDUCTASE"/>
    <property type="match status" value="1"/>
</dbReference>
<dbReference type="Pfam" id="PF00296">
    <property type="entry name" value="Bac_luciferase"/>
    <property type="match status" value="1"/>
</dbReference>
<name>A0A381SK29_9ZZZZ</name>
<dbReference type="InterPro" id="IPR036661">
    <property type="entry name" value="Luciferase-like_sf"/>
</dbReference>
<dbReference type="InterPro" id="IPR050564">
    <property type="entry name" value="F420-G6PD/mer"/>
</dbReference>
<proteinExistence type="predicted"/>
<evidence type="ECO:0000259" key="2">
    <source>
        <dbReference type="Pfam" id="PF00296"/>
    </source>
</evidence>
<evidence type="ECO:0000313" key="3">
    <source>
        <dbReference type="EMBL" id="SVA03711.1"/>
    </source>
</evidence>
<reference evidence="3" key="1">
    <citation type="submission" date="2018-05" db="EMBL/GenBank/DDBJ databases">
        <authorList>
            <person name="Lanie J.A."/>
            <person name="Ng W.-L."/>
            <person name="Kazmierczak K.M."/>
            <person name="Andrzejewski T.M."/>
            <person name="Davidsen T.M."/>
            <person name="Wayne K.J."/>
            <person name="Tettelin H."/>
            <person name="Glass J.I."/>
            <person name="Rusch D."/>
            <person name="Podicherti R."/>
            <person name="Tsui H.-C.T."/>
            <person name="Winkler M.E."/>
        </authorList>
    </citation>
    <scope>NUCLEOTIDE SEQUENCE</scope>
</reference>
<dbReference type="PANTHER" id="PTHR43244">
    <property type="match status" value="1"/>
</dbReference>
<feature type="domain" description="Luciferase-like" evidence="2">
    <location>
        <begin position="17"/>
        <end position="307"/>
    </location>
</feature>
<dbReference type="SUPFAM" id="SSF51679">
    <property type="entry name" value="Bacterial luciferase-like"/>
    <property type="match status" value="1"/>
</dbReference>
<protein>
    <recommendedName>
        <fullName evidence="2">Luciferase-like domain-containing protein</fullName>
    </recommendedName>
</protein>
<dbReference type="InterPro" id="IPR011251">
    <property type="entry name" value="Luciferase-like_dom"/>
</dbReference>
<dbReference type="EMBL" id="UINC01003142">
    <property type="protein sequence ID" value="SVA03711.1"/>
    <property type="molecule type" value="Genomic_DNA"/>
</dbReference>
<organism evidence="3">
    <name type="scientific">marine metagenome</name>
    <dbReference type="NCBI Taxonomy" id="408172"/>
    <lineage>
        <taxon>unclassified sequences</taxon>
        <taxon>metagenomes</taxon>
        <taxon>ecological metagenomes</taxon>
    </lineage>
</organism>
<gene>
    <name evidence="3" type="ORF">METZ01_LOCUS56565</name>
</gene>
<sequence length="334" mass="36856">MVRKAVEIGISLGVSPRDTFDNMIDLIKSAEEYGFDSAWLIDIPTSKDCFISMALAAINTNTIRLGSGVINPITRHPAVSGRGFAAVQELSQGRCLVGLGTGHTDVHMLGRKPGRIKDVEEAITLLQKLFRGEKITNYGMNLQLPVDYDPIPIFLAANQPNMLRLAGKLCDGVILMGGANVEFIKWQMAHVREGAESAGRTLDDIQLDLWFPMSISDDKEQALTDIRPWVASQAETFSFWKDLPDFLEPYRDECARIGAAYDKTHHVSRHAVHKELVSDDLANYLAVAGSAQECVERIEEITSLGIHGITTALLPGDRKDRLRTMSENIIPTLA</sequence>
<dbReference type="AlphaFoldDB" id="A0A381SK29"/>
<dbReference type="GO" id="GO:0016705">
    <property type="term" value="F:oxidoreductase activity, acting on paired donors, with incorporation or reduction of molecular oxygen"/>
    <property type="evidence" value="ECO:0007669"/>
    <property type="project" value="InterPro"/>
</dbReference>
<accession>A0A381SK29</accession>
<evidence type="ECO:0000256" key="1">
    <source>
        <dbReference type="ARBA" id="ARBA00023002"/>
    </source>
</evidence>